<evidence type="ECO:0000313" key="3">
    <source>
        <dbReference type="EMBL" id="WCE46961.1"/>
    </source>
</evidence>
<gene>
    <name evidence="3" type="ORF">PIG85_04750</name>
</gene>
<organism evidence="3 4">
    <name type="scientific">Winkia neuii subsp. anitrata</name>
    <dbReference type="NCBI Taxonomy" id="29318"/>
    <lineage>
        <taxon>Bacteria</taxon>
        <taxon>Bacillati</taxon>
        <taxon>Actinomycetota</taxon>
        <taxon>Actinomycetes</taxon>
        <taxon>Actinomycetales</taxon>
        <taxon>Actinomycetaceae</taxon>
        <taxon>Winkia</taxon>
    </lineage>
</organism>
<feature type="compositionally biased region" description="Basic and acidic residues" evidence="1">
    <location>
        <begin position="87"/>
        <end position="96"/>
    </location>
</feature>
<dbReference type="Pfam" id="PF24481">
    <property type="entry name" value="CT398_CC"/>
    <property type="match status" value="1"/>
</dbReference>
<reference evidence="3" key="1">
    <citation type="submission" date="2023-01" db="EMBL/GenBank/DDBJ databases">
        <title>Comparative Genomic Analysis of the Clinically-Derived Winkia Strain NY0527 Provides Evidence into the Taxonomic Reassignment of Winkia neuii and Characterizes Their Virulence Traits.</title>
        <authorList>
            <person name="Cai X."/>
            <person name="Peng Y."/>
            <person name="Li M."/>
            <person name="Qiu Y."/>
            <person name="Wang Y."/>
            <person name="Xu L."/>
            <person name="Hou Q."/>
        </authorList>
    </citation>
    <scope>NUCLEOTIDE SEQUENCE</scope>
    <source>
        <strain evidence="3">NY0527</strain>
    </source>
</reference>
<evidence type="ECO:0000256" key="1">
    <source>
        <dbReference type="SAM" id="MobiDB-lite"/>
    </source>
</evidence>
<dbReference type="Proteomes" id="UP001211044">
    <property type="component" value="Chromosome"/>
</dbReference>
<dbReference type="RefSeq" id="WP_271694807.1">
    <property type="nucleotide sequence ID" value="NZ_CP116394.1"/>
</dbReference>
<feature type="compositionally biased region" description="Polar residues" evidence="1">
    <location>
        <begin position="77"/>
        <end position="86"/>
    </location>
</feature>
<dbReference type="Gene3D" id="1.10.287.1490">
    <property type="match status" value="1"/>
</dbReference>
<dbReference type="KEGG" id="wne:PIG85_04750"/>
<sequence length="244" mass="28038">MKVAASEQIKLVDVQEIDQKLAKLRHQKKTLPELEQIQKLRDERRSLVEAQVSVKTRTHDAQRRQRDAEADVEKVVSRQNLQQSRLDSGEASHKELSSLQGELNQLARRRAELEAIALEAMEQADQLQQQVDSSTAKITQLEEQIQELEQKVGESGLDLDEQISDLEDKREELISYIDPDLVAEYERIRERTGGVGIVCVRGRNVVDSHIDFAPAEWEEIRSASPDELIYSEEYEYLIVRLPQL</sequence>
<feature type="compositionally biased region" description="Basic and acidic residues" evidence="1">
    <location>
        <begin position="57"/>
        <end position="76"/>
    </location>
</feature>
<feature type="domain" description="CT398-like coiled coil hairpin" evidence="2">
    <location>
        <begin position="14"/>
        <end position="193"/>
    </location>
</feature>
<feature type="region of interest" description="Disordered" evidence="1">
    <location>
        <begin position="52"/>
        <end position="97"/>
    </location>
</feature>
<dbReference type="AlphaFoldDB" id="A0AB38XRN1"/>
<dbReference type="InterPro" id="IPR056003">
    <property type="entry name" value="CT398_CC_hairpin"/>
</dbReference>
<evidence type="ECO:0000259" key="2">
    <source>
        <dbReference type="Pfam" id="PF24481"/>
    </source>
</evidence>
<accession>A0AB38XRN1</accession>
<protein>
    <recommendedName>
        <fullName evidence="2">CT398-like coiled coil hairpin domain-containing protein</fullName>
    </recommendedName>
</protein>
<dbReference type="EMBL" id="CP116394">
    <property type="protein sequence ID" value="WCE46961.1"/>
    <property type="molecule type" value="Genomic_DNA"/>
</dbReference>
<name>A0AB38XRN1_9ACTO</name>
<evidence type="ECO:0000313" key="4">
    <source>
        <dbReference type="Proteomes" id="UP001211044"/>
    </source>
</evidence>
<proteinExistence type="predicted"/>